<dbReference type="EMBL" id="CAJVQA010001787">
    <property type="protein sequence ID" value="CAG8525983.1"/>
    <property type="molecule type" value="Genomic_DNA"/>
</dbReference>
<keyword evidence="2" id="KW-1185">Reference proteome</keyword>
<sequence length="68" mass="8110">MTFRIIARFCVLRQITTIENIEQAIALLIVERILIHFPIDPLTIERFSIDPLMIERFSIHIQLQNMIF</sequence>
<proteinExistence type="predicted"/>
<dbReference type="AlphaFoldDB" id="A0A9N9AE94"/>
<dbReference type="Proteomes" id="UP000789759">
    <property type="component" value="Unassembled WGS sequence"/>
</dbReference>
<accession>A0A9N9AE94</accession>
<comment type="caution">
    <text evidence="1">The sequence shown here is derived from an EMBL/GenBank/DDBJ whole genome shotgun (WGS) entry which is preliminary data.</text>
</comment>
<organism evidence="1 2">
    <name type="scientific">Cetraspora pellucida</name>
    <dbReference type="NCBI Taxonomy" id="1433469"/>
    <lineage>
        <taxon>Eukaryota</taxon>
        <taxon>Fungi</taxon>
        <taxon>Fungi incertae sedis</taxon>
        <taxon>Mucoromycota</taxon>
        <taxon>Glomeromycotina</taxon>
        <taxon>Glomeromycetes</taxon>
        <taxon>Diversisporales</taxon>
        <taxon>Gigasporaceae</taxon>
        <taxon>Cetraspora</taxon>
    </lineage>
</organism>
<reference evidence="1" key="1">
    <citation type="submission" date="2021-06" db="EMBL/GenBank/DDBJ databases">
        <authorList>
            <person name="Kallberg Y."/>
            <person name="Tangrot J."/>
            <person name="Rosling A."/>
        </authorList>
    </citation>
    <scope>NUCLEOTIDE SEQUENCE</scope>
    <source>
        <strain evidence="1">FL966</strain>
    </source>
</reference>
<protein>
    <submittedName>
        <fullName evidence="1">21568_t:CDS:1</fullName>
    </submittedName>
</protein>
<name>A0A9N9AE94_9GLOM</name>
<evidence type="ECO:0000313" key="1">
    <source>
        <dbReference type="EMBL" id="CAG8525983.1"/>
    </source>
</evidence>
<evidence type="ECO:0000313" key="2">
    <source>
        <dbReference type="Proteomes" id="UP000789759"/>
    </source>
</evidence>
<gene>
    <name evidence="1" type="ORF">CPELLU_LOCUS3616</name>
</gene>